<dbReference type="RefSeq" id="WP_165890067.1">
    <property type="nucleotide sequence ID" value="NZ_JBBGZA010000001.1"/>
</dbReference>
<evidence type="ECO:0000313" key="4">
    <source>
        <dbReference type="Proteomes" id="UP001380365"/>
    </source>
</evidence>
<gene>
    <name evidence="3" type="ORF">WH159_01495</name>
</gene>
<name>A0ABU8Q0F1_9SPHN</name>
<sequence length="113" mass="11869">MEAWFHAFAAGVSLLLDALVIVSVCAGAGVAIYGTLRYVTTGVHPTGNRRGIWMGFARWLMLALEFALAADLVDTAIASACAGASPIRAGRTPGATSTRSPHLRRRNSTAPSR</sequence>
<proteinExistence type="predicted"/>
<evidence type="ECO:0000256" key="2">
    <source>
        <dbReference type="SAM" id="Phobius"/>
    </source>
</evidence>
<dbReference type="EMBL" id="JBBGZA010000001">
    <property type="protein sequence ID" value="MEJ5093222.1"/>
    <property type="molecule type" value="Genomic_DNA"/>
</dbReference>
<reference evidence="3 4" key="1">
    <citation type="submission" date="2023-12" db="EMBL/GenBank/DDBJ databases">
        <title>Gut-associated functions are favored during microbiome assembly across C. elegans life.</title>
        <authorList>
            <person name="Zimmermann J."/>
        </authorList>
    </citation>
    <scope>NUCLEOTIDE SEQUENCE [LARGE SCALE GENOMIC DNA]</scope>
    <source>
        <strain evidence="3 4">JUb134</strain>
    </source>
</reference>
<dbReference type="Proteomes" id="UP001380365">
    <property type="component" value="Unassembled WGS sequence"/>
</dbReference>
<feature type="transmembrane region" description="Helical" evidence="2">
    <location>
        <begin position="7"/>
        <end position="32"/>
    </location>
</feature>
<keyword evidence="2" id="KW-0812">Transmembrane</keyword>
<dbReference type="Pfam" id="PF07784">
    <property type="entry name" value="DUF1622"/>
    <property type="match status" value="1"/>
</dbReference>
<keyword evidence="2" id="KW-1133">Transmembrane helix</keyword>
<organism evidence="3 4">
    <name type="scientific">Sphingomonas molluscorum</name>
    <dbReference type="NCBI Taxonomy" id="418184"/>
    <lineage>
        <taxon>Bacteria</taxon>
        <taxon>Pseudomonadati</taxon>
        <taxon>Pseudomonadota</taxon>
        <taxon>Alphaproteobacteria</taxon>
        <taxon>Sphingomonadales</taxon>
        <taxon>Sphingomonadaceae</taxon>
        <taxon>Sphingomonas</taxon>
    </lineage>
</organism>
<dbReference type="InterPro" id="IPR012427">
    <property type="entry name" value="DUF1622"/>
</dbReference>
<evidence type="ECO:0000313" key="3">
    <source>
        <dbReference type="EMBL" id="MEJ5093222.1"/>
    </source>
</evidence>
<feature type="region of interest" description="Disordered" evidence="1">
    <location>
        <begin position="86"/>
        <end position="113"/>
    </location>
</feature>
<protein>
    <submittedName>
        <fullName evidence="3">DUF1622 domain-containing protein</fullName>
    </submittedName>
</protein>
<keyword evidence="4" id="KW-1185">Reference proteome</keyword>
<keyword evidence="2" id="KW-0472">Membrane</keyword>
<comment type="caution">
    <text evidence="3">The sequence shown here is derived from an EMBL/GenBank/DDBJ whole genome shotgun (WGS) entry which is preliminary data.</text>
</comment>
<evidence type="ECO:0000256" key="1">
    <source>
        <dbReference type="SAM" id="MobiDB-lite"/>
    </source>
</evidence>
<accession>A0ABU8Q0F1</accession>